<dbReference type="Proteomes" id="UP000193922">
    <property type="component" value="Unassembled WGS sequence"/>
</dbReference>
<keyword evidence="2" id="KW-1185">Reference proteome</keyword>
<accession>A0A1Y1W7N9</accession>
<sequence length="171" mass="18675">MSFLGNPAYMQHMQCSILVHGTGRTGAKTNTCDVVIDLQNRSRDVFLCCDRRFKHTCMQGPGADREAAMLVWSGNQLSPCTLRLRRVGGVEWGALSLLVVIGRCLGKPQQALQCCPSACLLHRSRRAWTALVAVRVQRQHLAEHRIAVAADEIDALGGVARKGCPVFAHGV</sequence>
<proteinExistence type="predicted"/>
<protein>
    <submittedName>
        <fullName evidence="1">Uncharacterized protein</fullName>
    </submittedName>
</protein>
<dbReference type="AlphaFoldDB" id="A0A1Y1W7N9"/>
<evidence type="ECO:0000313" key="1">
    <source>
        <dbReference type="EMBL" id="ORX69184.1"/>
    </source>
</evidence>
<comment type="caution">
    <text evidence="1">The sequence shown here is derived from an EMBL/GenBank/DDBJ whole genome shotgun (WGS) entry which is preliminary data.</text>
</comment>
<dbReference type="GeneID" id="63800458"/>
<evidence type="ECO:0000313" key="2">
    <source>
        <dbReference type="Proteomes" id="UP000193922"/>
    </source>
</evidence>
<dbReference type="RefSeq" id="XP_040742916.1">
    <property type="nucleotide sequence ID" value="XM_040883810.1"/>
</dbReference>
<organism evidence="1 2">
    <name type="scientific">Linderina pennispora</name>
    <dbReference type="NCBI Taxonomy" id="61395"/>
    <lineage>
        <taxon>Eukaryota</taxon>
        <taxon>Fungi</taxon>
        <taxon>Fungi incertae sedis</taxon>
        <taxon>Zoopagomycota</taxon>
        <taxon>Kickxellomycotina</taxon>
        <taxon>Kickxellomycetes</taxon>
        <taxon>Kickxellales</taxon>
        <taxon>Kickxellaceae</taxon>
        <taxon>Linderina</taxon>
    </lineage>
</organism>
<gene>
    <name evidence="1" type="ORF">DL89DRAFT_172463</name>
</gene>
<reference evidence="1 2" key="1">
    <citation type="submission" date="2016-07" db="EMBL/GenBank/DDBJ databases">
        <title>Pervasive Adenine N6-methylation of Active Genes in Fungi.</title>
        <authorList>
            <consortium name="DOE Joint Genome Institute"/>
            <person name="Mondo S.J."/>
            <person name="Dannebaum R.O."/>
            <person name="Kuo R.C."/>
            <person name="Labutti K."/>
            <person name="Haridas S."/>
            <person name="Kuo A."/>
            <person name="Salamov A."/>
            <person name="Ahrendt S.R."/>
            <person name="Lipzen A."/>
            <person name="Sullivan W."/>
            <person name="Andreopoulos W.B."/>
            <person name="Clum A."/>
            <person name="Lindquist E."/>
            <person name="Daum C."/>
            <person name="Ramamoorthy G.K."/>
            <person name="Gryganskyi A."/>
            <person name="Culley D."/>
            <person name="Magnuson J.K."/>
            <person name="James T.Y."/>
            <person name="O'Malley M.A."/>
            <person name="Stajich J.E."/>
            <person name="Spatafora J.W."/>
            <person name="Visel A."/>
            <person name="Grigoriev I.V."/>
        </authorList>
    </citation>
    <scope>NUCLEOTIDE SEQUENCE [LARGE SCALE GENOMIC DNA]</scope>
    <source>
        <strain evidence="1 2">ATCC 12442</strain>
    </source>
</reference>
<name>A0A1Y1W7N9_9FUNG</name>
<dbReference type="EMBL" id="MCFD01000008">
    <property type="protein sequence ID" value="ORX69184.1"/>
    <property type="molecule type" value="Genomic_DNA"/>
</dbReference>